<dbReference type="Proteomes" id="UP001194098">
    <property type="component" value="Unassembled WGS sequence"/>
</dbReference>
<evidence type="ECO:0000313" key="2">
    <source>
        <dbReference type="Proteomes" id="UP001194098"/>
    </source>
</evidence>
<reference evidence="1" key="1">
    <citation type="submission" date="2020-04" db="EMBL/GenBank/DDBJ databases">
        <authorList>
            <person name="Brown S."/>
        </authorList>
    </citation>
    <scope>NUCLEOTIDE SEQUENCE</scope>
    <source>
        <strain evidence="1">DJ015</strain>
    </source>
</reference>
<dbReference type="RefSeq" id="WP_171779648.1">
    <property type="nucleotide sequence ID" value="NZ_JABAGV010000015.1"/>
</dbReference>
<protein>
    <submittedName>
        <fullName evidence="1">Uncharacterized protein</fullName>
    </submittedName>
</protein>
<organism evidence="1 2">
    <name type="scientific">Clostridium beijerinckii</name>
    <name type="common">Clostridium MP</name>
    <dbReference type="NCBI Taxonomy" id="1520"/>
    <lineage>
        <taxon>Bacteria</taxon>
        <taxon>Bacillati</taxon>
        <taxon>Bacillota</taxon>
        <taxon>Clostridia</taxon>
        <taxon>Eubacteriales</taxon>
        <taxon>Clostridiaceae</taxon>
        <taxon>Clostridium</taxon>
    </lineage>
</organism>
<proteinExistence type="predicted"/>
<gene>
    <name evidence="1" type="ORF">HGI39_07995</name>
</gene>
<dbReference type="AlphaFoldDB" id="A0AAW3W6X4"/>
<reference evidence="1" key="2">
    <citation type="journal article" date="2022" name="Nat. Biotechnol.">
        <title>Carbon-negative production of acetone and isopropanol by gas fermentation at industrial pilot scale.</title>
        <authorList>
            <person name="Liew F.E."/>
            <person name="Nogle R."/>
            <person name="Abdalla T."/>
            <person name="Rasor B.J."/>
            <person name="Canter C."/>
            <person name="Jensen R.O."/>
            <person name="Wang L."/>
            <person name="Strutz J."/>
            <person name="Chirania P."/>
            <person name="De Tissera S."/>
            <person name="Mueller A.P."/>
            <person name="Ruan Z."/>
            <person name="Gao A."/>
            <person name="Tran L."/>
            <person name="Engle N.L."/>
            <person name="Bromley J.C."/>
            <person name="Daniell J."/>
            <person name="Conrado R."/>
            <person name="Tschaplinski T.J."/>
            <person name="Giannone R.J."/>
            <person name="Hettich R.L."/>
            <person name="Karim A.S."/>
            <person name="Simpson S.D."/>
            <person name="Brown S.D."/>
            <person name="Leang C."/>
            <person name="Jewett M.C."/>
            <person name="Kopke M."/>
        </authorList>
    </citation>
    <scope>NUCLEOTIDE SEQUENCE</scope>
    <source>
        <strain evidence="1">DJ015</strain>
    </source>
</reference>
<sequence length="139" mass="16997">MKIYERKYKEIMCEFEKNKKSYKRKREICQKILLTKKIYIDRQIVRDMMGLKSVLEVDDELLLNLEEIEEELTGLVMIADEIDELRDKELGKIKVFIYWSISKFFKEGVYTKEMFYKKFKNYTEEQRTALFSGKYRKIV</sequence>
<accession>A0AAW3W6X4</accession>
<name>A0AAW3W6X4_CLOBE</name>
<dbReference type="EMBL" id="JABAGV010000015">
    <property type="protein sequence ID" value="MBC2474641.1"/>
    <property type="molecule type" value="Genomic_DNA"/>
</dbReference>
<evidence type="ECO:0000313" key="1">
    <source>
        <dbReference type="EMBL" id="MBC2474641.1"/>
    </source>
</evidence>
<comment type="caution">
    <text evidence="1">The sequence shown here is derived from an EMBL/GenBank/DDBJ whole genome shotgun (WGS) entry which is preliminary data.</text>
</comment>